<accession>A0A8I6RXT9</accession>
<dbReference type="KEGG" id="clec:106668493"/>
<dbReference type="OrthoDB" id="5914644at2759"/>
<evidence type="ECO:0000313" key="7">
    <source>
        <dbReference type="Proteomes" id="UP000494040"/>
    </source>
</evidence>
<reference evidence="6" key="1">
    <citation type="submission" date="2022-01" db="UniProtKB">
        <authorList>
            <consortium name="EnsemblMetazoa"/>
        </authorList>
    </citation>
    <scope>IDENTIFICATION</scope>
</reference>
<dbReference type="Gene3D" id="2.10.60.10">
    <property type="entry name" value="CD59"/>
    <property type="match status" value="1"/>
</dbReference>
<dbReference type="AlphaFoldDB" id="A0A8I6RXT9"/>
<keyword evidence="2" id="KW-1133">Transmembrane helix</keyword>
<dbReference type="Pfam" id="PF19337">
    <property type="entry name" value="BAMBI_C"/>
    <property type="match status" value="1"/>
</dbReference>
<organism evidence="6 7">
    <name type="scientific">Cimex lectularius</name>
    <name type="common">Bed bug</name>
    <name type="synonym">Acanthia lectularia</name>
    <dbReference type="NCBI Taxonomy" id="79782"/>
    <lineage>
        <taxon>Eukaryota</taxon>
        <taxon>Metazoa</taxon>
        <taxon>Ecdysozoa</taxon>
        <taxon>Arthropoda</taxon>
        <taxon>Hexapoda</taxon>
        <taxon>Insecta</taxon>
        <taxon>Pterygota</taxon>
        <taxon>Neoptera</taxon>
        <taxon>Paraneoptera</taxon>
        <taxon>Hemiptera</taxon>
        <taxon>Heteroptera</taxon>
        <taxon>Panheteroptera</taxon>
        <taxon>Cimicomorpha</taxon>
        <taxon>Cimicidae</taxon>
        <taxon>Cimex</taxon>
    </lineage>
</organism>
<evidence type="ECO:0000259" key="5">
    <source>
        <dbReference type="Pfam" id="PF19337"/>
    </source>
</evidence>
<dbReference type="Proteomes" id="UP000494040">
    <property type="component" value="Unassembled WGS sequence"/>
</dbReference>
<evidence type="ECO:0000256" key="2">
    <source>
        <dbReference type="SAM" id="Phobius"/>
    </source>
</evidence>
<protein>
    <recommendedName>
        <fullName evidence="8">BMP and activin membrane-bound inhibitor homolog</fullName>
    </recommendedName>
</protein>
<dbReference type="EnsemblMetazoa" id="XM_014397324.1">
    <property type="protein sequence ID" value="XP_014252810.1"/>
    <property type="gene ID" value="LOC106668493"/>
</dbReference>
<evidence type="ECO:0000256" key="1">
    <source>
        <dbReference type="SAM" id="MobiDB-lite"/>
    </source>
</evidence>
<proteinExistence type="predicted"/>
<sequence length="303" mass="33609">MPYIFMIIFLAHWATSETVQEKDTNQEIRCYCNLAECVETSYLCKSESLGCFSDLTSSTDFNKASHGCLELLPRERNHGCQNLPGAPKGLPQNTLLLCCKEDLCNHVDSPETRNKFNETIHAVAAVHANNDEAQMLKGPTSRRPGYSSHEVWFKAATIAVPICGALILLMLILLAVKILKTDPQTHPPKLRGKGGGSPNLLSVVAHNPSADTNMNPAVKKLPLLYRQNDCSMPEGEKPAPQEKNEANDKLNRSPDLIDFHLHKVSNRAPCNLYQPLLPPAGVDAAHYKQLYSKPLVWGWPNHQ</sequence>
<dbReference type="SUPFAM" id="SSF57302">
    <property type="entry name" value="Snake toxin-like"/>
    <property type="match status" value="1"/>
</dbReference>
<feature type="region of interest" description="Disordered" evidence="1">
    <location>
        <begin position="229"/>
        <end position="250"/>
    </location>
</feature>
<keyword evidence="3" id="KW-0732">Signal</keyword>
<dbReference type="Pfam" id="PF06211">
    <property type="entry name" value="BAMBI"/>
    <property type="match status" value="1"/>
</dbReference>
<evidence type="ECO:0000259" key="4">
    <source>
        <dbReference type="Pfam" id="PF06211"/>
    </source>
</evidence>
<feature type="signal peptide" evidence="3">
    <location>
        <begin position="1"/>
        <end position="16"/>
    </location>
</feature>
<evidence type="ECO:0000256" key="3">
    <source>
        <dbReference type="SAM" id="SignalP"/>
    </source>
</evidence>
<dbReference type="InterPro" id="IPR045806">
    <property type="entry name" value="BAMBI_C"/>
</dbReference>
<evidence type="ECO:0000313" key="6">
    <source>
        <dbReference type="EnsemblMetazoa" id="XP_014252810.1"/>
    </source>
</evidence>
<keyword evidence="7" id="KW-1185">Reference proteome</keyword>
<feature type="compositionally biased region" description="Basic and acidic residues" evidence="1">
    <location>
        <begin position="234"/>
        <end position="250"/>
    </location>
</feature>
<keyword evidence="2" id="KW-0472">Membrane</keyword>
<dbReference type="InterPro" id="IPR045807">
    <property type="entry name" value="BAMBI_N"/>
</dbReference>
<keyword evidence="2" id="KW-0812">Transmembrane</keyword>
<feature type="domain" description="BMP and activin membrane-bound inhibitor N-terminal" evidence="4">
    <location>
        <begin position="24"/>
        <end position="106"/>
    </location>
</feature>
<dbReference type="CDD" id="cd23576">
    <property type="entry name" value="TFP_LU_ECD_BAMBI"/>
    <property type="match status" value="1"/>
</dbReference>
<feature type="chain" id="PRO_5035182191" description="BMP and activin membrane-bound inhibitor homolog" evidence="3">
    <location>
        <begin position="17"/>
        <end position="303"/>
    </location>
</feature>
<feature type="domain" description="BMP and activin membrane-bound inhibitor C-terminal" evidence="5">
    <location>
        <begin position="147"/>
        <end position="182"/>
    </location>
</feature>
<name>A0A8I6RXT9_CIMLE</name>
<dbReference type="RefSeq" id="XP_014252810.1">
    <property type="nucleotide sequence ID" value="XM_014397324.1"/>
</dbReference>
<dbReference type="InterPro" id="IPR045860">
    <property type="entry name" value="Snake_toxin-like_sf"/>
</dbReference>
<feature type="transmembrane region" description="Helical" evidence="2">
    <location>
        <begin position="151"/>
        <end position="176"/>
    </location>
</feature>
<dbReference type="GeneID" id="106668493"/>
<evidence type="ECO:0008006" key="8">
    <source>
        <dbReference type="Google" id="ProtNLM"/>
    </source>
</evidence>